<feature type="binding site" evidence="5">
    <location>
        <position position="141"/>
    </location>
    <ligand>
        <name>S-adenosyl-L-methionine</name>
        <dbReference type="ChEBI" id="CHEBI:59789"/>
    </ligand>
</feature>
<proteinExistence type="inferred from homology"/>
<protein>
    <recommendedName>
        <fullName evidence="5">Release factor glutamine methyltransferase</fullName>
        <shortName evidence="5">RF MTase</shortName>
        <ecNumber evidence="5">2.1.1.297</ecNumber>
    </recommendedName>
    <alternativeName>
        <fullName evidence="5">N5-glutamine methyltransferase PrmC</fullName>
    </alternativeName>
    <alternativeName>
        <fullName evidence="5">Protein-(glutamine-N5) MTase PrmC</fullName>
    </alternativeName>
    <alternativeName>
        <fullName evidence="5">Protein-glutamine N-methyltransferase PrmC</fullName>
    </alternativeName>
</protein>
<keyword evidence="9" id="KW-1185">Reference proteome</keyword>
<evidence type="ECO:0000256" key="4">
    <source>
        <dbReference type="ARBA" id="ARBA00048391"/>
    </source>
</evidence>
<dbReference type="PANTHER" id="PTHR18895">
    <property type="entry name" value="HEMK METHYLTRANSFERASE"/>
    <property type="match status" value="1"/>
</dbReference>
<feature type="domain" description="Release factor glutamine methyltransferase N-terminal" evidence="7">
    <location>
        <begin position="5"/>
        <end position="75"/>
    </location>
</feature>
<reference evidence="9" key="1">
    <citation type="submission" date="2016-10" db="EMBL/GenBank/DDBJ databases">
        <authorList>
            <person name="Varghese N."/>
            <person name="Submissions S."/>
        </authorList>
    </citation>
    <scope>NUCLEOTIDE SEQUENCE [LARGE SCALE GENOMIC DNA]</scope>
    <source>
        <strain evidence="9">P18</strain>
    </source>
</reference>
<dbReference type="Proteomes" id="UP000182624">
    <property type="component" value="Unassembled WGS sequence"/>
</dbReference>
<evidence type="ECO:0000256" key="1">
    <source>
        <dbReference type="ARBA" id="ARBA00022603"/>
    </source>
</evidence>
<dbReference type="GO" id="GO:0032259">
    <property type="term" value="P:methylation"/>
    <property type="evidence" value="ECO:0007669"/>
    <property type="project" value="UniProtKB-KW"/>
</dbReference>
<evidence type="ECO:0000256" key="3">
    <source>
        <dbReference type="ARBA" id="ARBA00022691"/>
    </source>
</evidence>
<comment type="function">
    <text evidence="5">Methylates the class 1 translation termination release factors RF1/PrfA and RF2/PrfB on the glutamine residue of the universally conserved GGQ motif.</text>
</comment>
<gene>
    <name evidence="5" type="primary">prmC</name>
    <name evidence="8" type="ORF">SAMN04487928_103112</name>
</gene>
<dbReference type="EMBL" id="FOXO01000003">
    <property type="protein sequence ID" value="SFP53261.1"/>
    <property type="molecule type" value="Genomic_DNA"/>
</dbReference>
<dbReference type="NCBIfam" id="TIGR03534">
    <property type="entry name" value="RF_mod_PrmC"/>
    <property type="match status" value="1"/>
</dbReference>
<accession>A0A1I5R4N5</accession>
<feature type="binding site" evidence="5">
    <location>
        <position position="185"/>
    </location>
    <ligand>
        <name>S-adenosyl-L-methionine</name>
        <dbReference type="ChEBI" id="CHEBI:59789"/>
    </ligand>
</feature>
<evidence type="ECO:0000256" key="2">
    <source>
        <dbReference type="ARBA" id="ARBA00022679"/>
    </source>
</evidence>
<dbReference type="RefSeq" id="WP_074884174.1">
    <property type="nucleotide sequence ID" value="NZ_FOXO01000003.1"/>
</dbReference>
<dbReference type="NCBIfam" id="TIGR00536">
    <property type="entry name" value="hemK_fam"/>
    <property type="match status" value="1"/>
</dbReference>
<keyword evidence="3 5" id="KW-0949">S-adenosyl-L-methionine</keyword>
<dbReference type="Gene3D" id="3.40.50.150">
    <property type="entry name" value="Vaccinia Virus protein VP39"/>
    <property type="match status" value="1"/>
</dbReference>
<dbReference type="OrthoDB" id="9800643at2"/>
<dbReference type="SUPFAM" id="SSF53335">
    <property type="entry name" value="S-adenosyl-L-methionine-dependent methyltransferases"/>
    <property type="match status" value="1"/>
</dbReference>
<dbReference type="Pfam" id="PF17827">
    <property type="entry name" value="PrmC_N"/>
    <property type="match status" value="1"/>
</dbReference>
<sequence>MNYKEAYENGINKLSRVGIPDAGLDARLLLEYVCNTSHSTLYAHPDKELTEKEEKDYEALIARREGREPVAYILGNQDFMGLNFRVNENVLIPEQDTENLVEEALRFCEDGMRVLDLCTGSGCIALSILNFSNDTKAVCTDISDKALAIATENSERLGLKERAEFIHTDLFPPKDGSRYDLVVSNPPYIASDVIETLAPEVKDFEPRLALDGDDDGLSFYRRIVNEVPEYLYSNGYLIMEIGYDQGQAVKELLEQDERYHDIEVIKDYSGNDRVVRACFY</sequence>
<dbReference type="AlphaFoldDB" id="A0A1I5R4N5"/>
<dbReference type="Gene3D" id="1.10.8.10">
    <property type="entry name" value="DNA helicase RuvA subunit, C-terminal domain"/>
    <property type="match status" value="1"/>
</dbReference>
<dbReference type="HAMAP" id="MF_02126">
    <property type="entry name" value="RF_methyltr_PrmC"/>
    <property type="match status" value="1"/>
</dbReference>
<dbReference type="InterPro" id="IPR019874">
    <property type="entry name" value="RF_methyltr_PrmC"/>
</dbReference>
<dbReference type="InterPro" id="IPR007848">
    <property type="entry name" value="Small_mtfrase_dom"/>
</dbReference>
<organism evidence="8 9">
    <name type="scientific">Butyrivibrio proteoclasticus</name>
    <dbReference type="NCBI Taxonomy" id="43305"/>
    <lineage>
        <taxon>Bacteria</taxon>
        <taxon>Bacillati</taxon>
        <taxon>Bacillota</taxon>
        <taxon>Clostridia</taxon>
        <taxon>Lachnospirales</taxon>
        <taxon>Lachnospiraceae</taxon>
        <taxon>Butyrivibrio</taxon>
    </lineage>
</organism>
<evidence type="ECO:0000313" key="8">
    <source>
        <dbReference type="EMBL" id="SFP53261.1"/>
    </source>
</evidence>
<dbReference type="GO" id="GO:0102559">
    <property type="term" value="F:peptide chain release factor N(5)-glutamine methyltransferase activity"/>
    <property type="evidence" value="ECO:0007669"/>
    <property type="project" value="UniProtKB-EC"/>
</dbReference>
<dbReference type="InterPro" id="IPR029063">
    <property type="entry name" value="SAM-dependent_MTases_sf"/>
</dbReference>
<dbReference type="CDD" id="cd02440">
    <property type="entry name" value="AdoMet_MTases"/>
    <property type="match status" value="1"/>
</dbReference>
<dbReference type="InterPro" id="IPR002052">
    <property type="entry name" value="DNA_methylase_N6_adenine_CS"/>
</dbReference>
<dbReference type="GO" id="GO:0003676">
    <property type="term" value="F:nucleic acid binding"/>
    <property type="evidence" value="ECO:0007669"/>
    <property type="project" value="InterPro"/>
</dbReference>
<evidence type="ECO:0000313" key="9">
    <source>
        <dbReference type="Proteomes" id="UP000182624"/>
    </source>
</evidence>
<dbReference type="PROSITE" id="PS00092">
    <property type="entry name" value="N6_MTASE"/>
    <property type="match status" value="1"/>
</dbReference>
<dbReference type="InterPro" id="IPR004556">
    <property type="entry name" value="HemK-like"/>
</dbReference>
<dbReference type="InterPro" id="IPR050320">
    <property type="entry name" value="N5-glutamine_MTase"/>
</dbReference>
<name>A0A1I5R4N5_9FIRM</name>
<dbReference type="Pfam" id="PF05175">
    <property type="entry name" value="MTS"/>
    <property type="match status" value="1"/>
</dbReference>
<comment type="similarity">
    <text evidence="5">Belongs to the protein N5-glutamine methyltransferase family. PrmC subfamily.</text>
</comment>
<comment type="catalytic activity">
    <reaction evidence="4 5">
        <text>L-glutaminyl-[peptide chain release factor] + S-adenosyl-L-methionine = N(5)-methyl-L-glutaminyl-[peptide chain release factor] + S-adenosyl-L-homocysteine + H(+)</text>
        <dbReference type="Rhea" id="RHEA:42896"/>
        <dbReference type="Rhea" id="RHEA-COMP:10271"/>
        <dbReference type="Rhea" id="RHEA-COMP:10272"/>
        <dbReference type="ChEBI" id="CHEBI:15378"/>
        <dbReference type="ChEBI" id="CHEBI:30011"/>
        <dbReference type="ChEBI" id="CHEBI:57856"/>
        <dbReference type="ChEBI" id="CHEBI:59789"/>
        <dbReference type="ChEBI" id="CHEBI:61891"/>
        <dbReference type="EC" id="2.1.1.297"/>
    </reaction>
</comment>
<keyword evidence="2 5" id="KW-0808">Transferase</keyword>
<evidence type="ECO:0000259" key="7">
    <source>
        <dbReference type="Pfam" id="PF17827"/>
    </source>
</evidence>
<feature type="domain" description="Methyltransferase small" evidence="6">
    <location>
        <begin position="110"/>
        <end position="192"/>
    </location>
</feature>
<keyword evidence="1 5" id="KW-0489">Methyltransferase</keyword>
<dbReference type="InterPro" id="IPR040758">
    <property type="entry name" value="PrmC_N"/>
</dbReference>
<evidence type="ECO:0000256" key="5">
    <source>
        <dbReference type="HAMAP-Rule" id="MF_02126"/>
    </source>
</evidence>
<comment type="caution">
    <text evidence="5">Lacks conserved residue(s) required for the propagation of feature annotation.</text>
</comment>
<dbReference type="EC" id="2.1.1.297" evidence="5"/>
<dbReference type="PANTHER" id="PTHR18895:SF74">
    <property type="entry name" value="MTRF1L RELEASE FACTOR GLUTAMINE METHYLTRANSFERASE"/>
    <property type="match status" value="1"/>
</dbReference>
<feature type="binding site" evidence="5">
    <location>
        <begin position="185"/>
        <end position="188"/>
    </location>
    <ligand>
        <name>substrate</name>
    </ligand>
</feature>
<evidence type="ECO:0000259" key="6">
    <source>
        <dbReference type="Pfam" id="PF05175"/>
    </source>
</evidence>